<sequence>MNDMNDMTDQESESYPINEFQLTTTPNDFNISTIISFISSNVFKIPAFQRHYVWDIKRASKLIESLLIGLPIPQIFLYESGKNEFLVIDGQQRLMTLYYFVNGRFPRKDKRSELRAIFDANGSVPDAILQDDTYFQRFNLRLDGLSEDQPNRFNGKNYQTLDDSQMALNLATIRNMIIKPVASDDEEGGAMFEIFNRLNSGGMNLTPQEIRMSLYHSKFNVSLIKLNENTVWRERILGKDNIDTRLNDVEAILRTIAMVHSRKDYKNTISGFLNTFSNSTKSFTQEDTDFFKDLWDAFMVACEGLQVEDFRTGANRLSITLFESVFYAACVSSVEQRIVNIPPITPQFLTLLKADEQFISTSTGKTTRKESVVKRTDRARLLLKEFIDAQ</sequence>
<evidence type="ECO:0000313" key="3">
    <source>
        <dbReference type="Proteomes" id="UP000519158"/>
    </source>
</evidence>
<dbReference type="AlphaFoldDB" id="A0A7Y4D7Q3"/>
<name>A0A7Y4D7Q3_VIBSP</name>
<dbReference type="RefSeq" id="WP_171329783.1">
    <property type="nucleotide sequence ID" value="NZ_CAWPOP010000005.1"/>
</dbReference>
<dbReference type="EMBL" id="VTXL01000013">
    <property type="protein sequence ID" value="NOJ14200.1"/>
    <property type="molecule type" value="Genomic_DNA"/>
</dbReference>
<protein>
    <submittedName>
        <fullName evidence="2">DUF262 domain-containing protein</fullName>
    </submittedName>
</protein>
<gene>
    <name evidence="2" type="ORF">F0234_15685</name>
</gene>
<proteinExistence type="predicted"/>
<accession>A0A7Y4D7Q3</accession>
<dbReference type="InterPro" id="IPR004919">
    <property type="entry name" value="GmrSD_N"/>
</dbReference>
<evidence type="ECO:0000259" key="1">
    <source>
        <dbReference type="Pfam" id="PF03235"/>
    </source>
</evidence>
<reference evidence="2 3" key="1">
    <citation type="submission" date="2019-09" db="EMBL/GenBank/DDBJ databases">
        <title>Draft genome sequencing and comparative genomics of hatchery-associated Vibrios.</title>
        <authorList>
            <person name="Kehlet-Delgado H."/>
            <person name="Mueller R.S."/>
        </authorList>
    </citation>
    <scope>NUCLEOTIDE SEQUENCE [LARGE SCALE GENOMIC DNA]</scope>
    <source>
        <strain evidence="2 3">99-70-13A3</strain>
    </source>
</reference>
<evidence type="ECO:0000313" key="2">
    <source>
        <dbReference type="EMBL" id="NOJ14200.1"/>
    </source>
</evidence>
<organism evidence="2 3">
    <name type="scientific">Vibrio splendidus</name>
    <dbReference type="NCBI Taxonomy" id="29497"/>
    <lineage>
        <taxon>Bacteria</taxon>
        <taxon>Pseudomonadati</taxon>
        <taxon>Pseudomonadota</taxon>
        <taxon>Gammaproteobacteria</taxon>
        <taxon>Vibrionales</taxon>
        <taxon>Vibrionaceae</taxon>
        <taxon>Vibrio</taxon>
    </lineage>
</organism>
<comment type="caution">
    <text evidence="2">The sequence shown here is derived from an EMBL/GenBank/DDBJ whole genome shotgun (WGS) entry which is preliminary data.</text>
</comment>
<dbReference type="PANTHER" id="PTHR39639:SF1">
    <property type="entry name" value="DUF262 DOMAIN-CONTAINING PROTEIN"/>
    <property type="match status" value="1"/>
</dbReference>
<dbReference type="Proteomes" id="UP000519158">
    <property type="component" value="Unassembled WGS sequence"/>
</dbReference>
<dbReference type="PANTHER" id="PTHR39639">
    <property type="entry name" value="CHROMOSOME 16, WHOLE GENOME SHOTGUN SEQUENCE"/>
    <property type="match status" value="1"/>
</dbReference>
<feature type="domain" description="GmrSD restriction endonucleases N-terminal" evidence="1">
    <location>
        <begin position="32"/>
        <end position="215"/>
    </location>
</feature>
<dbReference type="Pfam" id="PF03235">
    <property type="entry name" value="GmrSD_N"/>
    <property type="match status" value="1"/>
</dbReference>